<dbReference type="OrthoDB" id="783438at2759"/>
<proteinExistence type="predicted"/>
<evidence type="ECO:0000313" key="10">
    <source>
        <dbReference type="Proteomes" id="UP000245207"/>
    </source>
</evidence>
<evidence type="ECO:0000256" key="5">
    <source>
        <dbReference type="ARBA" id="ARBA00023136"/>
    </source>
</evidence>
<dbReference type="PANTHER" id="PTHR46626">
    <property type="entry name" value="RETICULON-LIKE PROTEIN B17"/>
    <property type="match status" value="1"/>
</dbReference>
<sequence length="413" mass="46029">MDSPPPYTKHTPQSDTKTRTKSASRLARTSSQEPITALSLDLVSYSPKNTISPKPTNPLSLHDLLLLSPSPGAKRSKNRVDLCEEVSDAYGSRRRCKNRFGNVGSPRNGRRSRRRIEQEIREDKELVLGDELVVANKVKKRRHSGRSKKDKSSSCQSIPSPKGGDDDYGYDFDRIGLFVNDLIMWNDVAKSTLWFGFGSLCFLSSCFTTGVTFSMLSLMSQLGILCLGISFFSNSLAQRNGAVSKREVRLKEDDILRAARVVLPAVNFAISKARELFSGEPSMTLKVAPLLLLGSEYGHIVTFKRLCALGFFIGFTGPKLYSLYSKQICSKGESLKARIMEAWGGCSHKKIVAGSAITAFWNLTSIKTRIFAAFISLVIFRCYRQQLPLNVEEEEEGQQQEKTLTLVETKKVE</sequence>
<organism evidence="9 10">
    <name type="scientific">Artemisia annua</name>
    <name type="common">Sweet wormwood</name>
    <dbReference type="NCBI Taxonomy" id="35608"/>
    <lineage>
        <taxon>Eukaryota</taxon>
        <taxon>Viridiplantae</taxon>
        <taxon>Streptophyta</taxon>
        <taxon>Embryophyta</taxon>
        <taxon>Tracheophyta</taxon>
        <taxon>Spermatophyta</taxon>
        <taxon>Magnoliopsida</taxon>
        <taxon>eudicotyledons</taxon>
        <taxon>Gunneridae</taxon>
        <taxon>Pentapetalae</taxon>
        <taxon>asterids</taxon>
        <taxon>campanulids</taxon>
        <taxon>Asterales</taxon>
        <taxon>Asteraceae</taxon>
        <taxon>Asteroideae</taxon>
        <taxon>Anthemideae</taxon>
        <taxon>Artemisiinae</taxon>
        <taxon>Artemisia</taxon>
    </lineage>
</organism>
<keyword evidence="10" id="KW-1185">Reference proteome</keyword>
<feature type="domain" description="Reticulon" evidence="8">
    <location>
        <begin position="179"/>
        <end position="328"/>
    </location>
</feature>
<dbReference type="PROSITE" id="PS50845">
    <property type="entry name" value="RETICULON"/>
    <property type="match status" value="1"/>
</dbReference>
<comment type="subcellular location">
    <subcellularLocation>
        <location evidence="1 6">Endoplasmic reticulum membrane</location>
        <topology evidence="1 6">Multi-pass membrane protein</topology>
    </subcellularLocation>
</comment>
<dbReference type="EMBL" id="PKPP01011424">
    <property type="protein sequence ID" value="PWA44170.1"/>
    <property type="molecule type" value="Genomic_DNA"/>
</dbReference>
<evidence type="ECO:0000256" key="7">
    <source>
        <dbReference type="SAM" id="MobiDB-lite"/>
    </source>
</evidence>
<dbReference type="PANTHER" id="PTHR46626:SF2">
    <property type="entry name" value="RETICULON-LIKE PROTEIN B17"/>
    <property type="match status" value="1"/>
</dbReference>
<evidence type="ECO:0000256" key="4">
    <source>
        <dbReference type="ARBA" id="ARBA00022989"/>
    </source>
</evidence>
<feature type="compositionally biased region" description="Polar residues" evidence="7">
    <location>
        <begin position="10"/>
        <end position="33"/>
    </location>
</feature>
<dbReference type="Proteomes" id="UP000245207">
    <property type="component" value="Unassembled WGS sequence"/>
</dbReference>
<evidence type="ECO:0000313" key="9">
    <source>
        <dbReference type="EMBL" id="PWA44170.1"/>
    </source>
</evidence>
<comment type="caution">
    <text evidence="9">The sequence shown here is derived from an EMBL/GenBank/DDBJ whole genome shotgun (WGS) entry which is preliminary data.</text>
</comment>
<feature type="compositionally biased region" description="Basic residues" evidence="7">
    <location>
        <begin position="139"/>
        <end position="149"/>
    </location>
</feature>
<keyword evidence="3 6" id="KW-0256">Endoplasmic reticulum</keyword>
<protein>
    <recommendedName>
        <fullName evidence="6">Reticulon-like protein</fullName>
    </recommendedName>
</protein>
<evidence type="ECO:0000256" key="6">
    <source>
        <dbReference type="RuleBase" id="RU363132"/>
    </source>
</evidence>
<keyword evidence="4 6" id="KW-1133">Transmembrane helix</keyword>
<dbReference type="Pfam" id="PF02453">
    <property type="entry name" value="Reticulon"/>
    <property type="match status" value="1"/>
</dbReference>
<gene>
    <name evidence="9" type="ORF">CTI12_AA528770</name>
</gene>
<dbReference type="InterPro" id="IPR044647">
    <property type="entry name" value="RTNLB17/18/21"/>
</dbReference>
<dbReference type="InterPro" id="IPR003388">
    <property type="entry name" value="Reticulon"/>
</dbReference>
<feature type="region of interest" description="Disordered" evidence="7">
    <location>
        <begin position="139"/>
        <end position="162"/>
    </location>
</feature>
<dbReference type="AlphaFoldDB" id="A0A2U1L596"/>
<dbReference type="STRING" id="35608.A0A2U1L596"/>
<accession>A0A2U1L596</accession>
<evidence type="ECO:0000256" key="2">
    <source>
        <dbReference type="ARBA" id="ARBA00022692"/>
    </source>
</evidence>
<keyword evidence="2 6" id="KW-0812">Transmembrane</keyword>
<comment type="caution">
    <text evidence="6">Lacks conserved residue(s) required for the propagation of feature annotation.</text>
</comment>
<reference evidence="9 10" key="1">
    <citation type="journal article" date="2018" name="Mol. Plant">
        <title>The genome of Artemisia annua provides insight into the evolution of Asteraceae family and artemisinin biosynthesis.</title>
        <authorList>
            <person name="Shen Q."/>
            <person name="Zhang L."/>
            <person name="Liao Z."/>
            <person name="Wang S."/>
            <person name="Yan T."/>
            <person name="Shi P."/>
            <person name="Liu M."/>
            <person name="Fu X."/>
            <person name="Pan Q."/>
            <person name="Wang Y."/>
            <person name="Lv Z."/>
            <person name="Lu X."/>
            <person name="Zhang F."/>
            <person name="Jiang W."/>
            <person name="Ma Y."/>
            <person name="Chen M."/>
            <person name="Hao X."/>
            <person name="Li L."/>
            <person name="Tang Y."/>
            <person name="Lv G."/>
            <person name="Zhou Y."/>
            <person name="Sun X."/>
            <person name="Brodelius P.E."/>
            <person name="Rose J.K.C."/>
            <person name="Tang K."/>
        </authorList>
    </citation>
    <scope>NUCLEOTIDE SEQUENCE [LARGE SCALE GENOMIC DNA]</scope>
    <source>
        <strain evidence="10">cv. Huhao1</strain>
        <tissue evidence="9">Leaf</tissue>
    </source>
</reference>
<evidence type="ECO:0000256" key="3">
    <source>
        <dbReference type="ARBA" id="ARBA00022824"/>
    </source>
</evidence>
<keyword evidence="5 6" id="KW-0472">Membrane</keyword>
<evidence type="ECO:0000256" key="1">
    <source>
        <dbReference type="ARBA" id="ARBA00004477"/>
    </source>
</evidence>
<feature type="transmembrane region" description="Helical" evidence="6">
    <location>
        <begin position="193"/>
        <end position="213"/>
    </location>
</feature>
<feature type="region of interest" description="Disordered" evidence="7">
    <location>
        <begin position="1"/>
        <end position="33"/>
    </location>
</feature>
<feature type="region of interest" description="Disordered" evidence="7">
    <location>
        <begin position="97"/>
        <end position="116"/>
    </location>
</feature>
<name>A0A2U1L596_ARTAN</name>
<evidence type="ECO:0000259" key="8">
    <source>
        <dbReference type="PROSITE" id="PS50845"/>
    </source>
</evidence>
<dbReference type="GO" id="GO:0005789">
    <property type="term" value="C:endoplasmic reticulum membrane"/>
    <property type="evidence" value="ECO:0007669"/>
    <property type="project" value="UniProtKB-SubCell"/>
</dbReference>